<feature type="compositionally biased region" description="Low complexity" evidence="1">
    <location>
        <begin position="165"/>
        <end position="180"/>
    </location>
</feature>
<dbReference type="STRING" id="479433.Caci_1730"/>
<feature type="region of interest" description="Disordered" evidence="1">
    <location>
        <begin position="1"/>
        <end position="68"/>
    </location>
</feature>
<feature type="compositionally biased region" description="Low complexity" evidence="1">
    <location>
        <begin position="17"/>
        <end position="58"/>
    </location>
</feature>
<dbReference type="SUPFAM" id="SSF140804">
    <property type="entry name" value="YidB-like"/>
    <property type="match status" value="1"/>
</dbReference>
<keyword evidence="3" id="KW-1185">Reference proteome</keyword>
<dbReference type="InterPro" id="IPR045372">
    <property type="entry name" value="YidB"/>
</dbReference>
<dbReference type="InterPro" id="IPR027405">
    <property type="entry name" value="YidB-like"/>
</dbReference>
<accession>C7QCU1</accession>
<dbReference type="RefSeq" id="WP_012785945.1">
    <property type="nucleotide sequence ID" value="NC_013131.1"/>
</dbReference>
<dbReference type="InParanoid" id="C7QCU1"/>
<name>C7QCU1_CATAD</name>
<feature type="compositionally biased region" description="Polar residues" evidence="1">
    <location>
        <begin position="104"/>
        <end position="119"/>
    </location>
</feature>
<organism evidence="2 3">
    <name type="scientific">Catenulispora acidiphila (strain DSM 44928 / JCM 14897 / NBRC 102108 / NRRL B-24433 / ID139908)</name>
    <dbReference type="NCBI Taxonomy" id="479433"/>
    <lineage>
        <taxon>Bacteria</taxon>
        <taxon>Bacillati</taxon>
        <taxon>Actinomycetota</taxon>
        <taxon>Actinomycetes</taxon>
        <taxon>Catenulisporales</taxon>
        <taxon>Catenulisporaceae</taxon>
        <taxon>Catenulispora</taxon>
    </lineage>
</organism>
<reference evidence="2 3" key="1">
    <citation type="journal article" date="2009" name="Stand. Genomic Sci.">
        <title>Complete genome sequence of Catenulispora acidiphila type strain (ID 139908).</title>
        <authorList>
            <person name="Copeland A."/>
            <person name="Lapidus A."/>
            <person name="Glavina Del Rio T."/>
            <person name="Nolan M."/>
            <person name="Lucas S."/>
            <person name="Chen F."/>
            <person name="Tice H."/>
            <person name="Cheng J.F."/>
            <person name="Bruce D."/>
            <person name="Goodwin L."/>
            <person name="Pitluck S."/>
            <person name="Mikhailova N."/>
            <person name="Pati A."/>
            <person name="Ivanova N."/>
            <person name="Mavromatis K."/>
            <person name="Chen A."/>
            <person name="Palaniappan K."/>
            <person name="Chain P."/>
            <person name="Land M."/>
            <person name="Hauser L."/>
            <person name="Chang Y.J."/>
            <person name="Jeffries C.D."/>
            <person name="Chertkov O."/>
            <person name="Brettin T."/>
            <person name="Detter J.C."/>
            <person name="Han C."/>
            <person name="Ali Z."/>
            <person name="Tindall B.J."/>
            <person name="Goker M."/>
            <person name="Bristow J."/>
            <person name="Eisen J.A."/>
            <person name="Markowitz V."/>
            <person name="Hugenholtz P."/>
            <person name="Kyrpides N.C."/>
            <person name="Klenk H.P."/>
        </authorList>
    </citation>
    <scope>NUCLEOTIDE SEQUENCE [LARGE SCALE GENOMIC DNA]</scope>
    <source>
        <strain evidence="3">DSM 44928 / JCM 14897 / NBRC 102108 / NRRL B-24433 / ID139908</strain>
    </source>
</reference>
<dbReference type="Pfam" id="PF20159">
    <property type="entry name" value="YidB"/>
    <property type="match status" value="1"/>
</dbReference>
<dbReference type="OrthoDB" id="9795283at2"/>
<feature type="region of interest" description="Disordered" evidence="1">
    <location>
        <begin position="160"/>
        <end position="210"/>
    </location>
</feature>
<dbReference type="Proteomes" id="UP000000851">
    <property type="component" value="Chromosome"/>
</dbReference>
<evidence type="ECO:0000313" key="3">
    <source>
        <dbReference type="Proteomes" id="UP000000851"/>
    </source>
</evidence>
<proteinExistence type="predicted"/>
<gene>
    <name evidence="2" type="ordered locus">Caci_1730</name>
</gene>
<dbReference type="AlphaFoldDB" id="C7QCU1"/>
<dbReference type="eggNOG" id="COG3753">
    <property type="taxonomic scope" value="Bacteria"/>
</dbReference>
<feature type="compositionally biased region" description="Gly residues" evidence="1">
    <location>
        <begin position="197"/>
        <end position="210"/>
    </location>
</feature>
<dbReference type="EMBL" id="CP001700">
    <property type="protein sequence ID" value="ACU70651.1"/>
    <property type="molecule type" value="Genomic_DNA"/>
</dbReference>
<feature type="compositionally biased region" description="Gly residues" evidence="1">
    <location>
        <begin position="59"/>
        <end position="68"/>
    </location>
</feature>
<feature type="region of interest" description="Disordered" evidence="1">
    <location>
        <begin position="98"/>
        <end position="119"/>
    </location>
</feature>
<dbReference type="Gene3D" id="1.10.10.690">
    <property type="entry name" value="YidB-like"/>
    <property type="match status" value="1"/>
</dbReference>
<sequence length="210" mass="21087">MAGFDISSLLNQLMGKQQQQQQQPQPGQEGQPGEQQTQQMQQPGMQQPGQAMSAAPSSGGAGGLGGLLSSGMVQKLAPMLGSLVAGGGLAKLMEQLKGGGLGSQAKSWVSTEQPNQPVSGEQLTQALGTEQISQFANTLGMTNEQAARTMATTLPQVVDAMTPDGQLPQTAAAGAPGTPGMENPAAPQAQNRPQTGGASGGTGDGRPQGG</sequence>
<evidence type="ECO:0000313" key="2">
    <source>
        <dbReference type="EMBL" id="ACU70651.1"/>
    </source>
</evidence>
<dbReference type="HOGENOM" id="CLU_1308266_0_0_11"/>
<dbReference type="KEGG" id="cai:Caci_1730"/>
<evidence type="ECO:0008006" key="4">
    <source>
        <dbReference type="Google" id="ProtNLM"/>
    </source>
</evidence>
<evidence type="ECO:0000256" key="1">
    <source>
        <dbReference type="SAM" id="MobiDB-lite"/>
    </source>
</evidence>
<protein>
    <recommendedName>
        <fullName evidence="4">DUF937 domain-containing protein</fullName>
    </recommendedName>
</protein>